<dbReference type="AlphaFoldDB" id="A0A1I6L3R2"/>
<protein>
    <submittedName>
        <fullName evidence="1">Uncharacterized protein</fullName>
    </submittedName>
</protein>
<evidence type="ECO:0000313" key="2">
    <source>
        <dbReference type="Proteomes" id="UP000199024"/>
    </source>
</evidence>
<reference evidence="1 2" key="1">
    <citation type="submission" date="2016-10" db="EMBL/GenBank/DDBJ databases">
        <authorList>
            <person name="de Groot N.N."/>
        </authorList>
    </citation>
    <scope>NUCLEOTIDE SEQUENCE [LARGE SCALE GENOMIC DNA]</scope>
    <source>
        <strain evidence="1 2">DSM 21001</strain>
    </source>
</reference>
<organism evidence="1 2">
    <name type="scientific">Granulicella pectinivorans</name>
    <dbReference type="NCBI Taxonomy" id="474950"/>
    <lineage>
        <taxon>Bacteria</taxon>
        <taxon>Pseudomonadati</taxon>
        <taxon>Acidobacteriota</taxon>
        <taxon>Terriglobia</taxon>
        <taxon>Terriglobales</taxon>
        <taxon>Acidobacteriaceae</taxon>
        <taxon>Granulicella</taxon>
    </lineage>
</organism>
<evidence type="ECO:0000313" key="1">
    <source>
        <dbReference type="EMBL" id="SFR97928.1"/>
    </source>
</evidence>
<dbReference type="Proteomes" id="UP000199024">
    <property type="component" value="Unassembled WGS sequence"/>
</dbReference>
<dbReference type="EMBL" id="FOZL01000001">
    <property type="protein sequence ID" value="SFR97928.1"/>
    <property type="molecule type" value="Genomic_DNA"/>
</dbReference>
<proteinExistence type="predicted"/>
<accession>A0A1I6L3R2</accession>
<gene>
    <name evidence="1" type="ORF">SAMN05421771_0194</name>
</gene>
<name>A0A1I6L3R2_9BACT</name>
<keyword evidence="2" id="KW-1185">Reference proteome</keyword>
<sequence>MPKCPNCKTDQSVRPSHKKKLLMELPRLIGMRAFRCDSCGTRFYRFPADTRQSQQPRTTS</sequence>